<keyword evidence="1" id="KW-0472">Membrane</keyword>
<protein>
    <submittedName>
        <fullName evidence="2">Uncharacterized protein</fullName>
    </submittedName>
</protein>
<keyword evidence="1" id="KW-0812">Transmembrane</keyword>
<name>A0ABR4FYU8_9EURO</name>
<dbReference type="EMBL" id="JBFTWV010000079">
    <property type="protein sequence ID" value="KAL2788449.1"/>
    <property type="molecule type" value="Genomic_DNA"/>
</dbReference>
<keyword evidence="3" id="KW-1185">Reference proteome</keyword>
<gene>
    <name evidence="2" type="ORF">BJX66DRAFT_255625</name>
</gene>
<dbReference type="Proteomes" id="UP001610563">
    <property type="component" value="Unassembled WGS sequence"/>
</dbReference>
<sequence length="84" mass="9906">MISHCSLGFVQYPVLILYVISSSCRWLVFVSCRRKASNRWKLTSIYIQLILLKCLYLYRLLILIMISSQIMAMHHFYIIIVSSC</sequence>
<evidence type="ECO:0000313" key="2">
    <source>
        <dbReference type="EMBL" id="KAL2788449.1"/>
    </source>
</evidence>
<keyword evidence="1" id="KW-1133">Transmembrane helix</keyword>
<comment type="caution">
    <text evidence="2">The sequence shown here is derived from an EMBL/GenBank/DDBJ whole genome shotgun (WGS) entry which is preliminary data.</text>
</comment>
<evidence type="ECO:0000313" key="3">
    <source>
        <dbReference type="Proteomes" id="UP001610563"/>
    </source>
</evidence>
<organism evidence="2 3">
    <name type="scientific">Aspergillus keveii</name>
    <dbReference type="NCBI Taxonomy" id="714993"/>
    <lineage>
        <taxon>Eukaryota</taxon>
        <taxon>Fungi</taxon>
        <taxon>Dikarya</taxon>
        <taxon>Ascomycota</taxon>
        <taxon>Pezizomycotina</taxon>
        <taxon>Eurotiomycetes</taxon>
        <taxon>Eurotiomycetidae</taxon>
        <taxon>Eurotiales</taxon>
        <taxon>Aspergillaceae</taxon>
        <taxon>Aspergillus</taxon>
        <taxon>Aspergillus subgen. Nidulantes</taxon>
    </lineage>
</organism>
<proteinExistence type="predicted"/>
<accession>A0ABR4FYU8</accession>
<evidence type="ECO:0000256" key="1">
    <source>
        <dbReference type="SAM" id="Phobius"/>
    </source>
</evidence>
<feature type="transmembrane region" description="Helical" evidence="1">
    <location>
        <begin position="44"/>
        <end position="66"/>
    </location>
</feature>
<reference evidence="2 3" key="1">
    <citation type="submission" date="2024-07" db="EMBL/GenBank/DDBJ databases">
        <title>Section-level genome sequencing and comparative genomics of Aspergillus sections Usti and Cavernicolus.</title>
        <authorList>
            <consortium name="Lawrence Berkeley National Laboratory"/>
            <person name="Nybo J.L."/>
            <person name="Vesth T.C."/>
            <person name="Theobald S."/>
            <person name="Frisvad J.C."/>
            <person name="Larsen T.O."/>
            <person name="Kjaerboelling I."/>
            <person name="Rothschild-Mancinelli K."/>
            <person name="Lyhne E.K."/>
            <person name="Kogle M.E."/>
            <person name="Barry K."/>
            <person name="Clum A."/>
            <person name="Na H."/>
            <person name="Ledsgaard L."/>
            <person name="Lin J."/>
            <person name="Lipzen A."/>
            <person name="Kuo A."/>
            <person name="Riley R."/>
            <person name="Mondo S."/>
            <person name="Labutti K."/>
            <person name="Haridas S."/>
            <person name="Pangalinan J."/>
            <person name="Salamov A.A."/>
            <person name="Simmons B.A."/>
            <person name="Magnuson J.K."/>
            <person name="Chen J."/>
            <person name="Drula E."/>
            <person name="Henrissat B."/>
            <person name="Wiebenga A."/>
            <person name="Lubbers R.J."/>
            <person name="Gomes A.C."/>
            <person name="Makela M.R."/>
            <person name="Stajich J."/>
            <person name="Grigoriev I.V."/>
            <person name="Mortensen U.H."/>
            <person name="De Vries R.P."/>
            <person name="Baker S.E."/>
            <person name="Andersen M.R."/>
        </authorList>
    </citation>
    <scope>NUCLEOTIDE SEQUENCE [LARGE SCALE GENOMIC DNA]</scope>
    <source>
        <strain evidence="2 3">CBS 209.92</strain>
    </source>
</reference>
<feature type="transmembrane region" description="Helical" evidence="1">
    <location>
        <begin position="12"/>
        <end position="32"/>
    </location>
</feature>